<evidence type="ECO:0000313" key="1">
    <source>
        <dbReference type="EMBL" id="KAB2101789.1"/>
    </source>
</evidence>
<evidence type="ECO:0000313" key="2">
    <source>
        <dbReference type="Proteomes" id="UP000293547"/>
    </source>
</evidence>
<proteinExistence type="predicted"/>
<comment type="caution">
    <text evidence="1">The sequence shown here is derived from an EMBL/GenBank/DDBJ whole genome shotgun (WGS) entry which is preliminary data.</text>
</comment>
<keyword evidence="2" id="KW-1185">Reference proteome</keyword>
<protein>
    <submittedName>
        <fullName evidence="1">Uncharacterized protein</fullName>
    </submittedName>
</protein>
<dbReference type="Proteomes" id="UP000293547">
    <property type="component" value="Unassembled WGS sequence"/>
</dbReference>
<dbReference type="EMBL" id="PDWZ02000010">
    <property type="protein sequence ID" value="KAB2101789.1"/>
    <property type="molecule type" value="Genomic_DNA"/>
</dbReference>
<gene>
    <name evidence="1" type="ORF">AG0111_0g9482</name>
</gene>
<sequence length="317" mass="36631">MFRWQNSHPEIRNILRARGDIPASGILDVNQQEQDLKAANDWAWYAFEKKQFLEAGKPVHATVSGELPLPTNVLFDEYENMSELDDWHGDPLPVDLPEVIPEWLLWIVFDQLVDAFTMLGSGCINEEDDDVDWNEIISKEDGLQYRRFGAHEAPSIVLADFELAFFDLQSGNDNYADNPTHYMMRNHPLDAKDARGRYAPEMFWCYEGHYLDERPSEKMTARTDVWQVGQMMWNLVMNLPGKDGFVQEPFTYTVSDEGEGIEKLLNDGSEYDIQKYKDDLFSGKMPFKLLIRIAKRSKTQSSSAWTTGNTRDRALRI</sequence>
<name>A0ACB6FBH3_9PLEO</name>
<reference evidence="1 2" key="1">
    <citation type="journal article" date="2019" name="bioRxiv">
        <title>Genomics, evolutionary history and diagnostics of the Alternaria alternata species group including apple and Asian pear pathotypes.</title>
        <authorList>
            <person name="Armitage A.D."/>
            <person name="Cockerton H.M."/>
            <person name="Sreenivasaprasad S."/>
            <person name="Woodhall J.W."/>
            <person name="Lane C.R."/>
            <person name="Harrison R.J."/>
            <person name="Clarkson J.P."/>
        </authorList>
    </citation>
    <scope>NUCLEOTIDE SEQUENCE [LARGE SCALE GENOMIC DNA]</scope>
    <source>
        <strain evidence="1 2">FERA 650</strain>
    </source>
</reference>
<accession>A0ACB6FBH3</accession>
<organism evidence="1 2">
    <name type="scientific">Alternaria gaisen</name>
    <dbReference type="NCBI Taxonomy" id="167740"/>
    <lineage>
        <taxon>Eukaryota</taxon>
        <taxon>Fungi</taxon>
        <taxon>Dikarya</taxon>
        <taxon>Ascomycota</taxon>
        <taxon>Pezizomycotina</taxon>
        <taxon>Dothideomycetes</taxon>
        <taxon>Pleosporomycetidae</taxon>
        <taxon>Pleosporales</taxon>
        <taxon>Pleosporineae</taxon>
        <taxon>Pleosporaceae</taxon>
        <taxon>Alternaria</taxon>
        <taxon>Alternaria sect. Alternaria</taxon>
    </lineage>
</organism>